<protein>
    <recommendedName>
        <fullName evidence="3">3-keto-5-aminohexanoate cleavage protein</fullName>
    </recommendedName>
</protein>
<dbReference type="Gene3D" id="3.20.20.70">
    <property type="entry name" value="Aldolase class I"/>
    <property type="match status" value="1"/>
</dbReference>
<organism evidence="1 2">
    <name type="scientific">Mycetocola zhujimingii</name>
    <dbReference type="NCBI Taxonomy" id="2079792"/>
    <lineage>
        <taxon>Bacteria</taxon>
        <taxon>Bacillati</taxon>
        <taxon>Actinomycetota</taxon>
        <taxon>Actinomycetes</taxon>
        <taxon>Micrococcales</taxon>
        <taxon>Microbacteriaceae</taxon>
        <taxon>Mycetocola</taxon>
    </lineage>
</organism>
<sequence>MDRSLLQACLNGARPANEHPRLSATPMTAEAIAAVRAGARSLHVHPKNSRGDDSLESTDVASWVAALRASCPGIPIGVTTGEWTAPDAAARLAMISAWSVLPDFASVNWHEDGADDVARLLLDRGVGVEAGIWNIDGARRWASSPIRSSCLRTLIEVADLPGEVGKPVAEELIALVRRVDPTIPILLHGEERSTWPILGMAVSSGLDTRIGLEDTLELPDGSLAHGNGELVTAAAAIAAERMRPRQE</sequence>
<evidence type="ECO:0008006" key="3">
    <source>
        <dbReference type="Google" id="ProtNLM"/>
    </source>
</evidence>
<comment type="caution">
    <text evidence="1">The sequence shown here is derived from an EMBL/GenBank/DDBJ whole genome shotgun (WGS) entry which is preliminary data.</text>
</comment>
<dbReference type="PANTHER" id="PTHR37418">
    <property type="entry name" value="3-KETO-5-AMINOHEXANOATE CLEAVAGE ENZYME-RELATED"/>
    <property type="match status" value="1"/>
</dbReference>
<name>A0A2U1TAR6_9MICO</name>
<dbReference type="PANTHER" id="PTHR37418:SF1">
    <property type="entry name" value="3-KETO-5-AMINOHEXANOATE CLEAVAGE PROTEIN"/>
    <property type="match status" value="1"/>
</dbReference>
<evidence type="ECO:0000313" key="2">
    <source>
        <dbReference type="Proteomes" id="UP000244962"/>
    </source>
</evidence>
<dbReference type="EMBL" id="QEFB01000018">
    <property type="protein sequence ID" value="PWC04778.1"/>
    <property type="molecule type" value="Genomic_DNA"/>
</dbReference>
<keyword evidence="2" id="KW-1185">Reference proteome</keyword>
<dbReference type="GO" id="GO:0043720">
    <property type="term" value="F:3-keto-5-aminohexanoate cleavage activity"/>
    <property type="evidence" value="ECO:0007669"/>
    <property type="project" value="InterPro"/>
</dbReference>
<reference evidence="2" key="1">
    <citation type="submission" date="2018-04" db="EMBL/GenBank/DDBJ databases">
        <authorList>
            <person name="Liu S."/>
            <person name="Wang Z."/>
            <person name="Li J."/>
        </authorList>
    </citation>
    <scope>NUCLEOTIDE SEQUENCE [LARGE SCALE GENOMIC DNA]</scope>
    <source>
        <strain evidence="2">622</strain>
    </source>
</reference>
<gene>
    <name evidence="1" type="ORF">DF223_14710</name>
</gene>
<dbReference type="InterPro" id="IPR008567">
    <property type="entry name" value="BKACE"/>
</dbReference>
<proteinExistence type="predicted"/>
<dbReference type="Proteomes" id="UP000244962">
    <property type="component" value="Unassembled WGS sequence"/>
</dbReference>
<dbReference type="Pfam" id="PF05853">
    <property type="entry name" value="BKACE"/>
    <property type="match status" value="1"/>
</dbReference>
<accession>A0A2U1TAR6</accession>
<evidence type="ECO:0000313" key="1">
    <source>
        <dbReference type="EMBL" id="PWC04778.1"/>
    </source>
</evidence>
<dbReference type="AlphaFoldDB" id="A0A2U1TAR6"/>
<dbReference type="InterPro" id="IPR013785">
    <property type="entry name" value="Aldolase_TIM"/>
</dbReference>